<comment type="caution">
    <text evidence="2">The sequence shown here is derived from an EMBL/GenBank/DDBJ whole genome shotgun (WGS) entry which is preliminary data.</text>
</comment>
<evidence type="ECO:0000313" key="2">
    <source>
        <dbReference type="EMBL" id="CAH7665842.1"/>
    </source>
</evidence>
<dbReference type="EMBL" id="CALTRL010000009">
    <property type="protein sequence ID" value="CAH7665842.1"/>
    <property type="molecule type" value="Genomic_DNA"/>
</dbReference>
<reference evidence="2" key="1">
    <citation type="submission" date="2022-06" db="EMBL/GenBank/DDBJ databases">
        <authorList>
            <consortium name="SYNGENTA / RWTH Aachen University"/>
        </authorList>
    </citation>
    <scope>NUCLEOTIDE SEQUENCE</scope>
</reference>
<proteinExistence type="predicted"/>
<keyword evidence="1" id="KW-0472">Membrane</keyword>
<keyword evidence="3" id="KW-1185">Reference proteome</keyword>
<dbReference type="Proteomes" id="UP001153365">
    <property type="component" value="Unassembled WGS sequence"/>
</dbReference>
<feature type="transmembrane region" description="Helical" evidence="1">
    <location>
        <begin position="6"/>
        <end position="25"/>
    </location>
</feature>
<accession>A0AAV0ADF7</accession>
<keyword evidence="1" id="KW-1133">Transmembrane helix</keyword>
<name>A0AAV0ADF7_PHAPC</name>
<sequence length="115" mass="13118">MTLCGFTTWLFFYYLTLIFLLKFVISGLEPKFEGVDTILHRGKKIENVPLRSYIDRAQLRDYRDLVLASGSFSTSYDAETQDTFRHGKYFELLEASKSGLRASSSTAKDVDNVGK</sequence>
<evidence type="ECO:0000256" key="1">
    <source>
        <dbReference type="SAM" id="Phobius"/>
    </source>
</evidence>
<organism evidence="2 3">
    <name type="scientific">Phakopsora pachyrhizi</name>
    <name type="common">Asian soybean rust disease fungus</name>
    <dbReference type="NCBI Taxonomy" id="170000"/>
    <lineage>
        <taxon>Eukaryota</taxon>
        <taxon>Fungi</taxon>
        <taxon>Dikarya</taxon>
        <taxon>Basidiomycota</taxon>
        <taxon>Pucciniomycotina</taxon>
        <taxon>Pucciniomycetes</taxon>
        <taxon>Pucciniales</taxon>
        <taxon>Phakopsoraceae</taxon>
        <taxon>Phakopsora</taxon>
    </lineage>
</organism>
<protein>
    <submittedName>
        <fullName evidence="2">Uncharacterized protein</fullName>
    </submittedName>
</protein>
<evidence type="ECO:0000313" key="3">
    <source>
        <dbReference type="Proteomes" id="UP001153365"/>
    </source>
</evidence>
<gene>
    <name evidence="2" type="ORF">PPACK8108_LOCUS135</name>
</gene>
<keyword evidence="1" id="KW-0812">Transmembrane</keyword>
<dbReference type="AlphaFoldDB" id="A0AAV0ADF7"/>